<dbReference type="PANTHER" id="PTHR13847">
    <property type="entry name" value="SARCOSINE DEHYDROGENASE-RELATED"/>
    <property type="match status" value="1"/>
</dbReference>
<name>A0A840LHP5_9BURK</name>
<dbReference type="GO" id="GO:0016491">
    <property type="term" value="F:oxidoreductase activity"/>
    <property type="evidence" value="ECO:0007669"/>
    <property type="project" value="UniProtKB-KW"/>
</dbReference>
<dbReference type="SUPFAM" id="SSF51905">
    <property type="entry name" value="FAD/NAD(P)-binding domain"/>
    <property type="match status" value="1"/>
</dbReference>
<dbReference type="InterPro" id="IPR006076">
    <property type="entry name" value="FAD-dep_OxRdtase"/>
</dbReference>
<feature type="domain" description="FAD dependent oxidoreductase" evidence="2">
    <location>
        <begin position="2"/>
        <end position="352"/>
    </location>
</feature>
<dbReference type="Gene3D" id="3.50.50.60">
    <property type="entry name" value="FAD/NAD(P)-binding domain"/>
    <property type="match status" value="1"/>
</dbReference>
<keyword evidence="4" id="KW-1185">Reference proteome</keyword>
<sequence length="376" mass="40026">MLIVGGGIVGAACAREFARQGLSVAVIEPGPLGGGATGASMGHLLVVDAEGQDGDAGANAEFALTRRGSELWREWLAAAEAHPRLAEHERCGTLWIAADAEELALAQRKQQWLQARGLRAELLDPQALARAEPLLRPGLAGALRVPDDARLYPPKVVAAWLQEAGAEIIQSQVQGFGRAGEVILQDGRRLWGALTVLGAGLASQAWLPPGTLIAKKGQLAITQRYPGLIQHQLVELGYIKKAHLLDRDTVSFNVQPRPGGQLLIGSSRQIGQTDAAIDLPLLRQMLAHACGYLPQLAQMSLLRSWTGLRPASRDGLPLIGAHPSLPRVWLATGHEGLGISTALATAELLVQLSLQQPCTLAPEAWSPRRLSLSIKT</sequence>
<proteinExistence type="predicted"/>
<dbReference type="InterPro" id="IPR036188">
    <property type="entry name" value="FAD/NAD-bd_sf"/>
</dbReference>
<evidence type="ECO:0000313" key="4">
    <source>
        <dbReference type="Proteomes" id="UP000562027"/>
    </source>
</evidence>
<reference evidence="3 4" key="1">
    <citation type="submission" date="2020-08" db="EMBL/GenBank/DDBJ databases">
        <title>Functional genomics of gut bacteria from endangered species of beetles.</title>
        <authorList>
            <person name="Carlos-Shanley C."/>
        </authorList>
    </citation>
    <scope>NUCLEOTIDE SEQUENCE [LARGE SCALE GENOMIC DNA]</scope>
    <source>
        <strain evidence="3 4">S00239</strain>
    </source>
</reference>
<dbReference type="Pfam" id="PF01266">
    <property type="entry name" value="DAO"/>
    <property type="match status" value="1"/>
</dbReference>
<dbReference type="AlphaFoldDB" id="A0A840LHP5"/>
<gene>
    <name evidence="3" type="ORF">HNP55_004091</name>
</gene>
<dbReference type="Proteomes" id="UP000562027">
    <property type="component" value="Unassembled WGS sequence"/>
</dbReference>
<protein>
    <submittedName>
        <fullName evidence="3">Glycine/D-amino acid oxidase-like deaminating enzyme</fullName>
    </submittedName>
</protein>
<dbReference type="SUPFAM" id="SSF54373">
    <property type="entry name" value="FAD-linked reductases, C-terminal domain"/>
    <property type="match status" value="1"/>
</dbReference>
<dbReference type="Gene3D" id="3.30.9.10">
    <property type="entry name" value="D-Amino Acid Oxidase, subunit A, domain 2"/>
    <property type="match status" value="1"/>
</dbReference>
<comment type="caution">
    <text evidence="3">The sequence shown here is derived from an EMBL/GenBank/DDBJ whole genome shotgun (WGS) entry which is preliminary data.</text>
</comment>
<keyword evidence="1" id="KW-0560">Oxidoreductase</keyword>
<dbReference type="GO" id="GO:0005737">
    <property type="term" value="C:cytoplasm"/>
    <property type="evidence" value="ECO:0007669"/>
    <property type="project" value="TreeGrafter"/>
</dbReference>
<dbReference type="PANTHER" id="PTHR13847:SF287">
    <property type="entry name" value="FAD-DEPENDENT OXIDOREDUCTASE DOMAIN-CONTAINING PROTEIN 1"/>
    <property type="match status" value="1"/>
</dbReference>
<accession>A0A840LHP5</accession>
<evidence type="ECO:0000256" key="1">
    <source>
        <dbReference type="ARBA" id="ARBA00023002"/>
    </source>
</evidence>
<organism evidence="3 4">
    <name type="scientific">Roseateles oligotrophus</name>
    <dbReference type="NCBI Taxonomy" id="1769250"/>
    <lineage>
        <taxon>Bacteria</taxon>
        <taxon>Pseudomonadati</taxon>
        <taxon>Pseudomonadota</taxon>
        <taxon>Betaproteobacteria</taxon>
        <taxon>Burkholderiales</taxon>
        <taxon>Sphaerotilaceae</taxon>
        <taxon>Roseateles</taxon>
    </lineage>
</organism>
<evidence type="ECO:0000259" key="2">
    <source>
        <dbReference type="Pfam" id="PF01266"/>
    </source>
</evidence>
<dbReference type="RefSeq" id="WP_184303634.1">
    <property type="nucleotide sequence ID" value="NZ_JACHLP010000010.1"/>
</dbReference>
<evidence type="ECO:0000313" key="3">
    <source>
        <dbReference type="EMBL" id="MBB4845539.1"/>
    </source>
</evidence>
<dbReference type="EMBL" id="JACHLP010000010">
    <property type="protein sequence ID" value="MBB4845539.1"/>
    <property type="molecule type" value="Genomic_DNA"/>
</dbReference>